<dbReference type="EC" id="2.7.13.3" evidence="2"/>
<keyword evidence="7" id="KW-0418">Kinase</keyword>
<dbReference type="InterPro" id="IPR035965">
    <property type="entry name" value="PAS-like_dom_sf"/>
</dbReference>
<dbReference type="Gene3D" id="3.30.450.20">
    <property type="entry name" value="PAS domain"/>
    <property type="match status" value="3"/>
</dbReference>
<dbReference type="PRINTS" id="PR00344">
    <property type="entry name" value="BCTRLSENSOR"/>
</dbReference>
<feature type="domain" description="Histidine kinase" evidence="6">
    <location>
        <begin position="447"/>
        <end position="679"/>
    </location>
</feature>
<dbReference type="PANTHER" id="PTHR43065:SF47">
    <property type="match status" value="1"/>
</dbReference>
<keyword evidence="7" id="KW-0808">Transferase</keyword>
<evidence type="ECO:0000256" key="2">
    <source>
        <dbReference type="ARBA" id="ARBA00012438"/>
    </source>
</evidence>
<feature type="coiled-coil region" evidence="4">
    <location>
        <begin position="149"/>
        <end position="183"/>
    </location>
</feature>
<feature type="compositionally biased region" description="Basic and acidic residues" evidence="5">
    <location>
        <begin position="27"/>
        <end position="36"/>
    </location>
</feature>
<dbReference type="NCBIfam" id="TIGR00229">
    <property type="entry name" value="sensory_box"/>
    <property type="match status" value="3"/>
</dbReference>
<dbReference type="SUPFAM" id="SSF55874">
    <property type="entry name" value="ATPase domain of HSP90 chaperone/DNA topoisomerase II/histidine kinase"/>
    <property type="match status" value="1"/>
</dbReference>
<evidence type="ECO:0000313" key="8">
    <source>
        <dbReference type="Proteomes" id="UP000287447"/>
    </source>
</evidence>
<dbReference type="AlphaFoldDB" id="A0A3S2ZAW8"/>
<evidence type="ECO:0000313" key="7">
    <source>
        <dbReference type="EMBL" id="RVU38373.1"/>
    </source>
</evidence>
<dbReference type="Gene3D" id="1.10.287.130">
    <property type="match status" value="1"/>
</dbReference>
<comment type="catalytic activity">
    <reaction evidence="1">
        <text>ATP + protein L-histidine = ADP + protein N-phospho-L-histidine.</text>
        <dbReference type="EC" id="2.7.13.3"/>
    </reaction>
</comment>
<accession>A0A3S2ZAW8</accession>
<dbReference type="Pfam" id="PF13188">
    <property type="entry name" value="PAS_8"/>
    <property type="match status" value="2"/>
</dbReference>
<reference evidence="8" key="1">
    <citation type="submission" date="2019-01" db="EMBL/GenBank/DDBJ databases">
        <title>Gri0909 isolated from a small marine red alga.</title>
        <authorList>
            <person name="Kim J."/>
            <person name="Jeong S.E."/>
            <person name="Jeon C.O."/>
        </authorList>
    </citation>
    <scope>NUCLEOTIDE SEQUENCE [LARGE SCALE GENOMIC DNA]</scope>
    <source>
        <strain evidence="8">Gri0909</strain>
    </source>
</reference>
<dbReference type="InterPro" id="IPR003594">
    <property type="entry name" value="HATPase_dom"/>
</dbReference>
<dbReference type="Pfam" id="PF02518">
    <property type="entry name" value="HATPase_c"/>
    <property type="match status" value="1"/>
</dbReference>
<dbReference type="InterPro" id="IPR036890">
    <property type="entry name" value="HATPase_C_sf"/>
</dbReference>
<evidence type="ECO:0000256" key="3">
    <source>
        <dbReference type="ARBA" id="ARBA00022553"/>
    </source>
</evidence>
<evidence type="ECO:0000256" key="4">
    <source>
        <dbReference type="SAM" id="Coils"/>
    </source>
</evidence>
<protein>
    <recommendedName>
        <fullName evidence="2">histidine kinase</fullName>
        <ecNumber evidence="2">2.7.13.3</ecNumber>
    </recommendedName>
</protein>
<proteinExistence type="predicted"/>
<dbReference type="InterPro" id="IPR000014">
    <property type="entry name" value="PAS"/>
</dbReference>
<feature type="coiled-coil region" evidence="4">
    <location>
        <begin position="284"/>
        <end position="321"/>
    </location>
</feature>
<keyword evidence="4" id="KW-0175">Coiled coil</keyword>
<dbReference type="InterPro" id="IPR004358">
    <property type="entry name" value="Sig_transdc_His_kin-like_C"/>
</dbReference>
<evidence type="ECO:0000256" key="1">
    <source>
        <dbReference type="ARBA" id="ARBA00000085"/>
    </source>
</evidence>
<dbReference type="InterPro" id="IPR003661">
    <property type="entry name" value="HisK_dim/P_dom"/>
</dbReference>
<evidence type="ECO:0000259" key="6">
    <source>
        <dbReference type="PROSITE" id="PS50109"/>
    </source>
</evidence>
<organism evidence="7 8">
    <name type="scientific">Hwanghaeella grinnelliae</name>
    <dbReference type="NCBI Taxonomy" id="2500179"/>
    <lineage>
        <taxon>Bacteria</taxon>
        <taxon>Pseudomonadati</taxon>
        <taxon>Pseudomonadota</taxon>
        <taxon>Alphaproteobacteria</taxon>
        <taxon>Rhodospirillales</taxon>
        <taxon>Rhodospirillaceae</taxon>
        <taxon>Hwanghaeella</taxon>
    </lineage>
</organism>
<feature type="region of interest" description="Disordered" evidence="5">
    <location>
        <begin position="17"/>
        <end position="36"/>
    </location>
</feature>
<dbReference type="GO" id="GO:0000155">
    <property type="term" value="F:phosphorelay sensor kinase activity"/>
    <property type="evidence" value="ECO:0007669"/>
    <property type="project" value="InterPro"/>
</dbReference>
<dbReference type="Gene3D" id="3.30.565.10">
    <property type="entry name" value="Histidine kinase-like ATPase, C-terminal domain"/>
    <property type="match status" value="1"/>
</dbReference>
<dbReference type="SMART" id="SM00091">
    <property type="entry name" value="PAS"/>
    <property type="match status" value="3"/>
</dbReference>
<dbReference type="RefSeq" id="WP_127763745.1">
    <property type="nucleotide sequence ID" value="NZ_SADE01000001.1"/>
</dbReference>
<dbReference type="CDD" id="cd00082">
    <property type="entry name" value="HisKA"/>
    <property type="match status" value="1"/>
</dbReference>
<dbReference type="OrthoDB" id="7325042at2"/>
<dbReference type="PANTHER" id="PTHR43065">
    <property type="entry name" value="SENSOR HISTIDINE KINASE"/>
    <property type="match status" value="1"/>
</dbReference>
<dbReference type="Proteomes" id="UP000287447">
    <property type="component" value="Unassembled WGS sequence"/>
</dbReference>
<dbReference type="SUPFAM" id="SSF55785">
    <property type="entry name" value="PYP-like sensor domain (PAS domain)"/>
    <property type="match status" value="3"/>
</dbReference>
<gene>
    <name evidence="7" type="ORF">EOI86_03535</name>
</gene>
<comment type="caution">
    <text evidence="7">The sequence shown here is derived from an EMBL/GenBank/DDBJ whole genome shotgun (WGS) entry which is preliminary data.</text>
</comment>
<dbReference type="SMART" id="SM00387">
    <property type="entry name" value="HATPase_c"/>
    <property type="match status" value="1"/>
</dbReference>
<keyword evidence="8" id="KW-1185">Reference proteome</keyword>
<sequence>MKSANWFHTFSKGLARFFPKNPSQQDHPSDRKQTDEEHLRLLFDSSPAGVAVVHARTRKRLYANPRFLELFAVESLDELDAVDMSETYVNKTDWEKVRNHILSGSSFRRDIFQRKRVNGEHWWALLDAVPLEFMGEPAVVVWHTDVTDQKKAENKLETTLVELKESRNALQESEKRLRQLFDSSPAGIVALRIGTGQRLYGNSRLLEMFNVQSLDALNKFGLSDTYVNQRDWETARDYIQNGTAFRRFIVERKRVTGERWWALLDAVPMDFMGERCIVVWHTDITEQKQAEKELEATLAELKESRSALEESEKHLRQILETSPIGVSIVGDEIKERAYTNSTYLKLFGAESLEELDAYGFVNSFVSKNDYELANQHFNTGVGPDSTIMPRRKVNGEEWWAKIYAVPIIHQGKNTFIIWCTDITDQKKAEAELVQSEKLASLGGMVAGVAHEINTPIGVGVTAASHLQERTEVLKGLFEQDLMKKSSFEEFLETATQSSAIISANLMRAADLIRSFKQVAVDQSVEEMRSFKLLEYVREVMQSLNPQLKKNPNVVVLIDGDEDLEMESYPGSIAQILTNLVLNSMIHGFPENEPGQISITAQPDGTAAQLVYKDTGRGIDAENLPKVFDPFFTTNRSAGGSGLGLHIVYNLVTQKLGGTVTCDSAPGEGVTITFHIPLQLGHSE</sequence>
<dbReference type="EMBL" id="SADE01000001">
    <property type="protein sequence ID" value="RVU38373.1"/>
    <property type="molecule type" value="Genomic_DNA"/>
</dbReference>
<evidence type="ECO:0000256" key="5">
    <source>
        <dbReference type="SAM" id="MobiDB-lite"/>
    </source>
</evidence>
<name>A0A3S2ZAW8_9PROT</name>
<dbReference type="SMART" id="SM00086">
    <property type="entry name" value="PAC"/>
    <property type="match status" value="3"/>
</dbReference>
<dbReference type="PROSITE" id="PS50109">
    <property type="entry name" value="HIS_KIN"/>
    <property type="match status" value="1"/>
</dbReference>
<dbReference type="InterPro" id="IPR005467">
    <property type="entry name" value="His_kinase_dom"/>
</dbReference>
<dbReference type="InterPro" id="IPR001610">
    <property type="entry name" value="PAC"/>
</dbReference>
<keyword evidence="3" id="KW-0597">Phosphoprotein</keyword>